<evidence type="ECO:0000313" key="8">
    <source>
        <dbReference type="Proteomes" id="UP000469558"/>
    </source>
</evidence>
<proteinExistence type="inferred from homology"/>
<comment type="caution">
    <text evidence="7">The sequence shown here is derived from an EMBL/GenBank/DDBJ whole genome shotgun (WGS) entry which is preliminary data.</text>
</comment>
<dbReference type="Proteomes" id="UP000469558">
    <property type="component" value="Unassembled WGS sequence"/>
</dbReference>
<dbReference type="InterPro" id="IPR036259">
    <property type="entry name" value="MFS_trans_sf"/>
</dbReference>
<feature type="non-terminal residue" evidence="7">
    <location>
        <position position="1"/>
    </location>
</feature>
<feature type="transmembrane region" description="Helical" evidence="6">
    <location>
        <begin position="74"/>
        <end position="95"/>
    </location>
</feature>
<feature type="transmembrane region" description="Helical" evidence="6">
    <location>
        <begin position="405"/>
        <end position="422"/>
    </location>
</feature>
<dbReference type="GO" id="GO:0022857">
    <property type="term" value="F:transmembrane transporter activity"/>
    <property type="evidence" value="ECO:0007669"/>
    <property type="project" value="InterPro"/>
</dbReference>
<dbReference type="GO" id="GO:0005886">
    <property type="term" value="C:plasma membrane"/>
    <property type="evidence" value="ECO:0007669"/>
    <property type="project" value="UniProtKB-SubCell"/>
</dbReference>
<name>A0A8T9CIY3_9HELO</name>
<organism evidence="7 8">
    <name type="scientific">Lachnellula suecica</name>
    <dbReference type="NCBI Taxonomy" id="602035"/>
    <lineage>
        <taxon>Eukaryota</taxon>
        <taxon>Fungi</taxon>
        <taxon>Dikarya</taxon>
        <taxon>Ascomycota</taxon>
        <taxon>Pezizomycotina</taxon>
        <taxon>Leotiomycetes</taxon>
        <taxon>Helotiales</taxon>
        <taxon>Lachnaceae</taxon>
        <taxon>Lachnellula</taxon>
    </lineage>
</organism>
<dbReference type="EMBL" id="QGMK01000125">
    <property type="protein sequence ID" value="TVY84040.1"/>
    <property type="molecule type" value="Genomic_DNA"/>
</dbReference>
<evidence type="ECO:0000256" key="5">
    <source>
        <dbReference type="ARBA" id="ARBA00023136"/>
    </source>
</evidence>
<gene>
    <name evidence="7" type="primary">prlG_2</name>
    <name evidence="7" type="ORF">LSUE1_G002765</name>
</gene>
<feature type="transmembrane region" description="Helical" evidence="6">
    <location>
        <begin position="254"/>
        <end position="279"/>
    </location>
</feature>
<evidence type="ECO:0000256" key="3">
    <source>
        <dbReference type="ARBA" id="ARBA00022692"/>
    </source>
</evidence>
<keyword evidence="4 6" id="KW-1133">Transmembrane helix</keyword>
<dbReference type="Gene3D" id="1.20.1720.10">
    <property type="entry name" value="Multidrug resistance protein D"/>
    <property type="match status" value="1"/>
</dbReference>
<sequence length="454" mass="50666">PSIHYGFPHPTPAVNDFHRQPIHALRSRETLRENTPHILRGRSSNQDIPNPNIVDCNSPQDPANPMNWPKSTRLGHVVIISIITLTVNLASTMFAPGADRLMNDFHQTDSLIGSFAVSIYVLGFGTGPLFIAPMSELWGRLPIYHTCDALFIVFLAACAVSTDIGMFLAFRFLAGVAGSAQLTIGGGTVADSELIFIFIFSLFFMRETYATVLLTKKAARLRAETGNPHLISKTDLGLAPKALFFRSIIRPLQLLLLSPIVMLMSLFAALVFGLIYLAFTTFPMVFEEQYGFRTGSLGVAVDGVLDARDAHWVLLVWVECLCESLLDCPAHGHGLHRNRLFVRHCKFLHVRSNTQQPVTTYIGPHTTLPRRHIHRVRSQRTGQPTQSSAPSPQMYETLGLGWENSLLGFISLAFAIVPFFFYKYGEQIRNKWVVKLYILEGKSGAMEFWSSGIY</sequence>
<evidence type="ECO:0000313" key="7">
    <source>
        <dbReference type="EMBL" id="TVY84040.1"/>
    </source>
</evidence>
<reference evidence="7 8" key="1">
    <citation type="submission" date="2018-05" db="EMBL/GenBank/DDBJ databases">
        <title>Genome sequencing and assembly of the regulated plant pathogen Lachnellula willkommii and related sister species for the development of diagnostic species identification markers.</title>
        <authorList>
            <person name="Giroux E."/>
            <person name="Bilodeau G."/>
        </authorList>
    </citation>
    <scope>NUCLEOTIDE SEQUENCE [LARGE SCALE GENOMIC DNA]</scope>
    <source>
        <strain evidence="7 8">CBS 268.59</strain>
    </source>
</reference>
<feature type="non-terminal residue" evidence="7">
    <location>
        <position position="454"/>
    </location>
</feature>
<protein>
    <submittedName>
        <fullName evidence="7">MFS transporter prlG</fullName>
    </submittedName>
</protein>
<keyword evidence="5 6" id="KW-0472">Membrane</keyword>
<evidence type="ECO:0000256" key="4">
    <source>
        <dbReference type="ARBA" id="ARBA00022989"/>
    </source>
</evidence>
<comment type="subcellular location">
    <subcellularLocation>
        <location evidence="1">Membrane</location>
        <topology evidence="1">Multi-pass membrane protein</topology>
    </subcellularLocation>
</comment>
<evidence type="ECO:0000256" key="2">
    <source>
        <dbReference type="ARBA" id="ARBA00008335"/>
    </source>
</evidence>
<comment type="similarity">
    <text evidence="2">Belongs to the major facilitator superfamily.</text>
</comment>
<accession>A0A8T9CIY3</accession>
<feature type="transmembrane region" description="Helical" evidence="6">
    <location>
        <begin position="150"/>
        <end position="174"/>
    </location>
</feature>
<evidence type="ECO:0000256" key="1">
    <source>
        <dbReference type="ARBA" id="ARBA00004141"/>
    </source>
</evidence>
<feature type="transmembrane region" description="Helical" evidence="6">
    <location>
        <begin position="115"/>
        <end position="138"/>
    </location>
</feature>
<dbReference type="InterPro" id="IPR011701">
    <property type="entry name" value="MFS"/>
</dbReference>
<dbReference type="OrthoDB" id="5296287at2759"/>
<dbReference type="Pfam" id="PF07690">
    <property type="entry name" value="MFS_1"/>
    <property type="match status" value="1"/>
</dbReference>
<evidence type="ECO:0000256" key="6">
    <source>
        <dbReference type="SAM" id="Phobius"/>
    </source>
</evidence>
<dbReference type="PANTHER" id="PTHR23502">
    <property type="entry name" value="MAJOR FACILITATOR SUPERFAMILY"/>
    <property type="match status" value="1"/>
</dbReference>
<keyword evidence="3 6" id="KW-0812">Transmembrane</keyword>
<keyword evidence="8" id="KW-1185">Reference proteome</keyword>
<dbReference type="PANTHER" id="PTHR23502:SF68">
    <property type="entry name" value="MULTIDRUG TRANSPORTER, PUTATIVE (AFU_ORTHOLOGUE AFUA_3G01120)-RELATED"/>
    <property type="match status" value="1"/>
</dbReference>
<dbReference type="AlphaFoldDB" id="A0A8T9CIY3"/>
<dbReference type="SUPFAM" id="SSF103473">
    <property type="entry name" value="MFS general substrate transporter"/>
    <property type="match status" value="1"/>
</dbReference>